<proteinExistence type="predicted"/>
<dbReference type="EnsemblPlants" id="AVESA.00010b.r2.4DG0762220.1">
    <property type="protein sequence ID" value="AVESA.00010b.r2.4DG0762220.1.CDS"/>
    <property type="gene ID" value="AVESA.00010b.r2.4DG0762220"/>
</dbReference>
<sequence length="494" mass="56702">MTTETMPSHKRSRDEEDSLTTTTETVPPPHKLSKVEEDRLSMLTDDVLLCILGRVSSRMAVRTSVLSKRWKYLPWLLPELTIDVKDFLPDPCPDPVEAKHIEEAMLSLTKATRTFLANQQRESTFSNLDIRLYLINTFLCEIGSLVGYAVDGGLLKEFELSVHDQTDPRDCSDENMLQRAEEIDRFFSAYPSVVHCLTWLSLQNVNFGKLDMNHVLFDCCKELKHLSLYQCDTGMWSLFRIDAPSSKICVLELIKCRFGRLEVVCLPKLEKLSWDTWVSECAPLAFGSVPSLEELELSCGAICDQHAFKLSELLHGTTSIHTLTLDFQGEKLWVLPEMKQLSTAFNKLRELRVRGIFVEFDILWTSAFLVAAPSIEVLQIEVWEHPCDVDDAREGSFSERKSPHWEMDFHDSKNLLLKELEIVGFKSLEQQFTFIRSLLERSPNLQKIVLREAEKCDYCDAFDVPSKFPKKDEQDKVAGKIRDGMFSPQIIFDE</sequence>
<organism evidence="1 2">
    <name type="scientific">Avena sativa</name>
    <name type="common">Oat</name>
    <dbReference type="NCBI Taxonomy" id="4498"/>
    <lineage>
        <taxon>Eukaryota</taxon>
        <taxon>Viridiplantae</taxon>
        <taxon>Streptophyta</taxon>
        <taxon>Embryophyta</taxon>
        <taxon>Tracheophyta</taxon>
        <taxon>Spermatophyta</taxon>
        <taxon>Magnoliopsida</taxon>
        <taxon>Liliopsida</taxon>
        <taxon>Poales</taxon>
        <taxon>Poaceae</taxon>
        <taxon>BOP clade</taxon>
        <taxon>Pooideae</taxon>
        <taxon>Poodae</taxon>
        <taxon>Poeae</taxon>
        <taxon>Poeae Chloroplast Group 1 (Aveneae type)</taxon>
        <taxon>Aveninae</taxon>
        <taxon>Avena</taxon>
    </lineage>
</organism>
<dbReference type="Proteomes" id="UP001732700">
    <property type="component" value="Chromosome 4D"/>
</dbReference>
<keyword evidence="2" id="KW-1185">Reference proteome</keyword>
<evidence type="ECO:0000313" key="1">
    <source>
        <dbReference type="EnsemblPlants" id="AVESA.00010b.r2.4DG0762220.1.CDS"/>
    </source>
</evidence>
<reference evidence="1" key="2">
    <citation type="submission" date="2025-09" db="UniProtKB">
        <authorList>
            <consortium name="EnsemblPlants"/>
        </authorList>
    </citation>
    <scope>IDENTIFICATION</scope>
</reference>
<accession>A0ACD5XB37</accession>
<evidence type="ECO:0000313" key="2">
    <source>
        <dbReference type="Proteomes" id="UP001732700"/>
    </source>
</evidence>
<reference evidence="1" key="1">
    <citation type="submission" date="2021-05" db="EMBL/GenBank/DDBJ databases">
        <authorList>
            <person name="Scholz U."/>
            <person name="Mascher M."/>
            <person name="Fiebig A."/>
        </authorList>
    </citation>
    <scope>NUCLEOTIDE SEQUENCE [LARGE SCALE GENOMIC DNA]</scope>
</reference>
<protein>
    <submittedName>
        <fullName evidence="1">Uncharacterized protein</fullName>
    </submittedName>
</protein>
<name>A0ACD5XB37_AVESA</name>